<evidence type="ECO:0000313" key="1">
    <source>
        <dbReference type="EMBL" id="MCP2176155.1"/>
    </source>
</evidence>
<sequence>MARDVEAVAHTIAQIAGEYPQRSALAFDADGKLIDWQETDDGPWVNGAHAGERIFVVGGGASESDVRSQVAESGDR</sequence>
<dbReference type="Proteomes" id="UP001206895">
    <property type="component" value="Unassembled WGS sequence"/>
</dbReference>
<protein>
    <submittedName>
        <fullName evidence="1">Uncharacterized protein</fullName>
    </submittedName>
</protein>
<proteinExistence type="predicted"/>
<name>A0ABT1HD21_9NOCA</name>
<dbReference type="RefSeq" id="WP_253661170.1">
    <property type="nucleotide sequence ID" value="NZ_BAAAJQ010000001.1"/>
</dbReference>
<keyword evidence="2" id="KW-1185">Reference proteome</keyword>
<reference evidence="1 2" key="1">
    <citation type="submission" date="2022-06" db="EMBL/GenBank/DDBJ databases">
        <title>Genomic Encyclopedia of Archaeal and Bacterial Type Strains, Phase II (KMG-II): from individual species to whole genera.</title>
        <authorList>
            <person name="Goeker M."/>
        </authorList>
    </citation>
    <scope>NUCLEOTIDE SEQUENCE [LARGE SCALE GENOMIC DNA]</scope>
    <source>
        <strain evidence="1 2">DSM 44693</strain>
    </source>
</reference>
<comment type="caution">
    <text evidence="1">The sequence shown here is derived from an EMBL/GenBank/DDBJ whole genome shotgun (WGS) entry which is preliminary data.</text>
</comment>
<organism evidence="1 2">
    <name type="scientific">Williamsia maris</name>
    <dbReference type="NCBI Taxonomy" id="72806"/>
    <lineage>
        <taxon>Bacteria</taxon>
        <taxon>Bacillati</taxon>
        <taxon>Actinomycetota</taxon>
        <taxon>Actinomycetes</taxon>
        <taxon>Mycobacteriales</taxon>
        <taxon>Nocardiaceae</taxon>
        <taxon>Williamsia</taxon>
    </lineage>
</organism>
<evidence type="ECO:0000313" key="2">
    <source>
        <dbReference type="Proteomes" id="UP001206895"/>
    </source>
</evidence>
<gene>
    <name evidence="1" type="ORF">LX13_001974</name>
</gene>
<accession>A0ABT1HD21</accession>
<dbReference type="EMBL" id="JAMTCJ010000002">
    <property type="protein sequence ID" value="MCP2176155.1"/>
    <property type="molecule type" value="Genomic_DNA"/>
</dbReference>